<dbReference type="Proteomes" id="UP000273405">
    <property type="component" value="Unassembled WGS sequence"/>
</dbReference>
<dbReference type="EMBL" id="RAWG01000035">
    <property type="protein sequence ID" value="RKH45436.1"/>
    <property type="molecule type" value="Genomic_DNA"/>
</dbReference>
<accession>A0A3A8NM08</accession>
<gene>
    <name evidence="8" type="ORF">D7X12_07820</name>
</gene>
<keyword evidence="4" id="KW-0788">Thiol protease</keyword>
<evidence type="ECO:0000259" key="6">
    <source>
        <dbReference type="Pfam" id="PF00877"/>
    </source>
</evidence>
<feature type="domain" description="Peptidoglycan binding-like" evidence="7">
    <location>
        <begin position="42"/>
        <end position="98"/>
    </location>
</feature>
<comment type="caution">
    <text evidence="8">The sequence shown here is derived from an EMBL/GenBank/DDBJ whole genome shotgun (WGS) entry which is preliminary data.</text>
</comment>
<evidence type="ECO:0000313" key="8">
    <source>
        <dbReference type="EMBL" id="RKH45436.1"/>
    </source>
</evidence>
<dbReference type="Pfam" id="PF01471">
    <property type="entry name" value="PG_binding_1"/>
    <property type="match status" value="1"/>
</dbReference>
<feature type="region of interest" description="Disordered" evidence="5">
    <location>
        <begin position="263"/>
        <end position="299"/>
    </location>
</feature>
<dbReference type="InterPro" id="IPR002477">
    <property type="entry name" value="Peptidoglycan-bd-like"/>
</dbReference>
<dbReference type="SUPFAM" id="SSF47090">
    <property type="entry name" value="PGBD-like"/>
    <property type="match status" value="1"/>
</dbReference>
<name>A0A3A8NM08_9BACT</name>
<feature type="region of interest" description="Disordered" evidence="5">
    <location>
        <begin position="1"/>
        <end position="40"/>
    </location>
</feature>
<dbReference type="InterPro" id="IPR038765">
    <property type="entry name" value="Papain-like_cys_pep_sf"/>
</dbReference>
<dbReference type="Gene3D" id="3.90.1720.10">
    <property type="entry name" value="endopeptidase domain like (from Nostoc punctiforme)"/>
    <property type="match status" value="1"/>
</dbReference>
<reference evidence="9" key="1">
    <citation type="submission" date="2018-09" db="EMBL/GenBank/DDBJ databases">
        <authorList>
            <person name="Livingstone P.G."/>
            <person name="Whitworth D.E."/>
        </authorList>
    </citation>
    <scope>NUCLEOTIDE SEQUENCE [LARGE SCALE GENOMIC DNA]</scope>
    <source>
        <strain evidence="9">CA040B</strain>
    </source>
</reference>
<sequence>MLRPTGMTTLPRGGAPMSIQETPGSEPSREMKGDPVLQEGSRGDAVVELQQLLNKAGFSVGSADGIFGAKTKSAVVAFQRSHQLVADGIVGARTWAALREPVVVVSGLRAKIVSEANWGITNAAGIHYQQVRPIDGLNARHQLPLNIDCSGFVTLCYKWAGAPDPNGLGYNGQGYTGTLLSYLTPVSSSQIKPGDLVLWHRNGAGEHVSMVLEPGSDPLLVSHGAESGPYTVRYSASNRSHSGASVAWLKLPAVDAARARPMPEAPQALQAREKQAMGKTDPATEEALTLEPGSGPVRH</sequence>
<evidence type="ECO:0000256" key="5">
    <source>
        <dbReference type="SAM" id="MobiDB-lite"/>
    </source>
</evidence>
<evidence type="ECO:0000256" key="2">
    <source>
        <dbReference type="ARBA" id="ARBA00022670"/>
    </source>
</evidence>
<dbReference type="InterPro" id="IPR036366">
    <property type="entry name" value="PGBDSf"/>
</dbReference>
<keyword evidence="2" id="KW-0645">Protease</keyword>
<protein>
    <recommendedName>
        <fullName evidence="10">Peptidoglycan-binding protein</fullName>
    </recommendedName>
</protein>
<keyword evidence="9" id="KW-1185">Reference proteome</keyword>
<dbReference type="InterPro" id="IPR000064">
    <property type="entry name" value="NLP_P60_dom"/>
</dbReference>
<dbReference type="GO" id="GO:0006508">
    <property type="term" value="P:proteolysis"/>
    <property type="evidence" value="ECO:0007669"/>
    <property type="project" value="UniProtKB-KW"/>
</dbReference>
<feature type="domain" description="NlpC/P60" evidence="6">
    <location>
        <begin position="144"/>
        <end position="213"/>
    </location>
</feature>
<evidence type="ECO:0000313" key="9">
    <source>
        <dbReference type="Proteomes" id="UP000273405"/>
    </source>
</evidence>
<comment type="similarity">
    <text evidence="1">Belongs to the peptidase C40 family.</text>
</comment>
<dbReference type="AlphaFoldDB" id="A0A3A8NM08"/>
<dbReference type="Pfam" id="PF00877">
    <property type="entry name" value="NLPC_P60"/>
    <property type="match status" value="1"/>
</dbReference>
<organism evidence="8 9">
    <name type="scientific">Corallococcus sicarius</name>
    <dbReference type="NCBI Taxonomy" id="2316726"/>
    <lineage>
        <taxon>Bacteria</taxon>
        <taxon>Pseudomonadati</taxon>
        <taxon>Myxococcota</taxon>
        <taxon>Myxococcia</taxon>
        <taxon>Myxococcales</taxon>
        <taxon>Cystobacterineae</taxon>
        <taxon>Myxococcaceae</taxon>
        <taxon>Corallococcus</taxon>
    </lineage>
</organism>
<dbReference type="GO" id="GO:0008234">
    <property type="term" value="F:cysteine-type peptidase activity"/>
    <property type="evidence" value="ECO:0007669"/>
    <property type="project" value="UniProtKB-KW"/>
</dbReference>
<proteinExistence type="inferred from homology"/>
<dbReference type="SUPFAM" id="SSF54001">
    <property type="entry name" value="Cysteine proteinases"/>
    <property type="match status" value="1"/>
</dbReference>
<dbReference type="Gene3D" id="1.10.101.10">
    <property type="entry name" value="PGBD-like superfamily/PGBD"/>
    <property type="match status" value="1"/>
</dbReference>
<evidence type="ECO:0000259" key="7">
    <source>
        <dbReference type="Pfam" id="PF01471"/>
    </source>
</evidence>
<evidence type="ECO:0008006" key="10">
    <source>
        <dbReference type="Google" id="ProtNLM"/>
    </source>
</evidence>
<keyword evidence="3" id="KW-0378">Hydrolase</keyword>
<evidence type="ECO:0000256" key="1">
    <source>
        <dbReference type="ARBA" id="ARBA00007074"/>
    </source>
</evidence>
<evidence type="ECO:0000256" key="3">
    <source>
        <dbReference type="ARBA" id="ARBA00022801"/>
    </source>
</evidence>
<evidence type="ECO:0000256" key="4">
    <source>
        <dbReference type="ARBA" id="ARBA00022807"/>
    </source>
</evidence>
<dbReference type="InterPro" id="IPR036365">
    <property type="entry name" value="PGBD-like_sf"/>
</dbReference>